<dbReference type="EMBL" id="CADEAL010000928">
    <property type="protein sequence ID" value="CAB1426944.1"/>
    <property type="molecule type" value="Genomic_DNA"/>
</dbReference>
<name>A0A9N7UB05_PLEPL</name>
<gene>
    <name evidence="2" type="ORF">PLEPLA_LOCUS14882</name>
</gene>
<organism evidence="2 3">
    <name type="scientific">Pleuronectes platessa</name>
    <name type="common">European plaice</name>
    <dbReference type="NCBI Taxonomy" id="8262"/>
    <lineage>
        <taxon>Eukaryota</taxon>
        <taxon>Metazoa</taxon>
        <taxon>Chordata</taxon>
        <taxon>Craniata</taxon>
        <taxon>Vertebrata</taxon>
        <taxon>Euteleostomi</taxon>
        <taxon>Actinopterygii</taxon>
        <taxon>Neopterygii</taxon>
        <taxon>Teleostei</taxon>
        <taxon>Neoteleostei</taxon>
        <taxon>Acanthomorphata</taxon>
        <taxon>Carangaria</taxon>
        <taxon>Pleuronectiformes</taxon>
        <taxon>Pleuronectoidei</taxon>
        <taxon>Pleuronectidae</taxon>
        <taxon>Pleuronectes</taxon>
    </lineage>
</organism>
<sequence length="141" mass="15623">MECSFLVQGPASRARGAQRSFETTDTCSIYFTPYLSTFISPCLLQDFVFAVAYFLCHSDKLLRCLFGERAGLELRCSDRSGTPYFTAKAKVTATAPRPSDRGMGSHWGLSWRLSPLTTSDPSISKSMLKQREGRGEDGFKG</sequence>
<reference evidence="2" key="1">
    <citation type="submission" date="2020-03" db="EMBL/GenBank/DDBJ databases">
        <authorList>
            <person name="Weist P."/>
        </authorList>
    </citation>
    <scope>NUCLEOTIDE SEQUENCE</scope>
</reference>
<feature type="region of interest" description="Disordered" evidence="1">
    <location>
        <begin position="118"/>
        <end position="141"/>
    </location>
</feature>
<protein>
    <submittedName>
        <fullName evidence="2">Uncharacterized protein</fullName>
    </submittedName>
</protein>
<evidence type="ECO:0000313" key="3">
    <source>
        <dbReference type="Proteomes" id="UP001153269"/>
    </source>
</evidence>
<feature type="compositionally biased region" description="Polar residues" evidence="1">
    <location>
        <begin position="118"/>
        <end position="127"/>
    </location>
</feature>
<accession>A0A9N7UB05</accession>
<proteinExistence type="predicted"/>
<dbReference type="Proteomes" id="UP001153269">
    <property type="component" value="Unassembled WGS sequence"/>
</dbReference>
<comment type="caution">
    <text evidence="2">The sequence shown here is derived from an EMBL/GenBank/DDBJ whole genome shotgun (WGS) entry which is preliminary data.</text>
</comment>
<evidence type="ECO:0000256" key="1">
    <source>
        <dbReference type="SAM" id="MobiDB-lite"/>
    </source>
</evidence>
<keyword evidence="3" id="KW-1185">Reference proteome</keyword>
<evidence type="ECO:0000313" key="2">
    <source>
        <dbReference type="EMBL" id="CAB1426944.1"/>
    </source>
</evidence>
<feature type="compositionally biased region" description="Basic and acidic residues" evidence="1">
    <location>
        <begin position="129"/>
        <end position="141"/>
    </location>
</feature>
<dbReference type="AlphaFoldDB" id="A0A9N7UB05"/>